<dbReference type="Pfam" id="PF00041">
    <property type="entry name" value="fn3"/>
    <property type="match status" value="1"/>
</dbReference>
<evidence type="ECO:0000313" key="3">
    <source>
        <dbReference type="Proteomes" id="UP000278807"/>
    </source>
</evidence>
<dbReference type="Proteomes" id="UP000278807">
    <property type="component" value="Unassembled WGS sequence"/>
</dbReference>
<feature type="domain" description="Fibronectin type-III" evidence="1">
    <location>
        <begin position="40"/>
        <end position="128"/>
    </location>
</feature>
<evidence type="ECO:0000313" key="4">
    <source>
        <dbReference type="WBParaSite" id="HNAJ_0000297901-mRNA-1"/>
    </source>
</evidence>
<reference evidence="4" key="1">
    <citation type="submission" date="2017-02" db="UniProtKB">
        <authorList>
            <consortium name="WormBaseParasite"/>
        </authorList>
    </citation>
    <scope>IDENTIFICATION</scope>
</reference>
<sequence length="487" mass="54039">MYFTSVDSHSSFIKRLRIYLKCNTKMIIKIKWCISIFYAVPIQPKIEIISSSALLLTWNETEDKSLSFNITLYADSVFQLSEISPQSTNQRLFENLSPFTVYSATLAFCNTDGCGPPSKKTYGVTWPGLPSAPREVVALPVDNNALTVIWSPPSEPNGNLIGYVAFSQSPYHECSTSLPYQRQCTLYNLPANVTYGIRVRACTGSNVQNQGGGCGVVSDSVSASTWNGGLDIGLLDALASQIFYEDSSEGRSTTSINLFIPFSLIPFSQTGPLENITMVVQEAKYYNDLNESQINPYKSYPYATVIYQPNPIEGTYRDHERYSGWEVIMKSLGEDGSVDTISDGLFELGSGEGTPRNSHYFNGPLQSGTTYALVQISIAYVTPYGPHQTNIVPPVNTIDYNEYMENLLSSPNDNLEIQFRLLALLIRQQANRHQLTSKCATLLGGKVDGPIPYDQSLVFEDTQWSDMLAQTYMFNCVVSPFPLDAVK</sequence>
<dbReference type="InterPro" id="IPR003961">
    <property type="entry name" value="FN3_dom"/>
</dbReference>
<dbReference type="STRING" id="102285.A0A0R3T7E1"/>
<dbReference type="PANTHER" id="PTHR46957">
    <property type="entry name" value="CYTOKINE RECEPTOR"/>
    <property type="match status" value="1"/>
</dbReference>
<dbReference type="WBParaSite" id="HNAJ_0000297901-mRNA-1">
    <property type="protein sequence ID" value="HNAJ_0000297901-mRNA-1"/>
    <property type="gene ID" value="HNAJ_0000297901"/>
</dbReference>
<dbReference type="PANTHER" id="PTHR46957:SF3">
    <property type="entry name" value="CYTOKINE RECEPTOR"/>
    <property type="match status" value="1"/>
</dbReference>
<keyword evidence="3" id="KW-1185">Reference proteome</keyword>
<accession>A0A0R3T7E1</accession>
<dbReference type="GO" id="GO:0016020">
    <property type="term" value="C:membrane"/>
    <property type="evidence" value="ECO:0007669"/>
    <property type="project" value="UniProtKB-SubCell"/>
</dbReference>
<dbReference type="InterPro" id="IPR050713">
    <property type="entry name" value="RTP_Phos/Ushers"/>
</dbReference>
<dbReference type="InterPro" id="IPR013783">
    <property type="entry name" value="Ig-like_fold"/>
</dbReference>
<name>A0A0R3T7E1_RODNA</name>
<dbReference type="SMART" id="SM00060">
    <property type="entry name" value="FN3"/>
    <property type="match status" value="2"/>
</dbReference>
<evidence type="ECO:0000259" key="1">
    <source>
        <dbReference type="PROSITE" id="PS50853"/>
    </source>
</evidence>
<dbReference type="OrthoDB" id="6283917at2759"/>
<gene>
    <name evidence="2" type="ORF">HNAJ_LOCUS2978</name>
</gene>
<dbReference type="PROSITE" id="PS50853">
    <property type="entry name" value="FN3"/>
    <property type="match status" value="2"/>
</dbReference>
<protein>
    <submittedName>
        <fullName evidence="4">Fibronectin type-III domain-containing protein</fullName>
    </submittedName>
</protein>
<proteinExistence type="predicted"/>
<dbReference type="AlphaFoldDB" id="A0A0R3T7E1"/>
<reference evidence="2 3" key="2">
    <citation type="submission" date="2018-11" db="EMBL/GenBank/DDBJ databases">
        <authorList>
            <consortium name="Pathogen Informatics"/>
        </authorList>
    </citation>
    <scope>NUCLEOTIDE SEQUENCE [LARGE SCALE GENOMIC DNA]</scope>
</reference>
<dbReference type="EMBL" id="UZAE01001617">
    <property type="protein sequence ID" value="VDN98837.1"/>
    <property type="molecule type" value="Genomic_DNA"/>
</dbReference>
<dbReference type="Gene3D" id="2.60.40.10">
    <property type="entry name" value="Immunoglobulins"/>
    <property type="match status" value="2"/>
</dbReference>
<organism evidence="4">
    <name type="scientific">Rodentolepis nana</name>
    <name type="common">Dwarf tapeworm</name>
    <name type="synonym">Hymenolepis nana</name>
    <dbReference type="NCBI Taxonomy" id="102285"/>
    <lineage>
        <taxon>Eukaryota</taxon>
        <taxon>Metazoa</taxon>
        <taxon>Spiralia</taxon>
        <taxon>Lophotrochozoa</taxon>
        <taxon>Platyhelminthes</taxon>
        <taxon>Cestoda</taxon>
        <taxon>Eucestoda</taxon>
        <taxon>Cyclophyllidea</taxon>
        <taxon>Hymenolepididae</taxon>
        <taxon>Rodentolepis</taxon>
    </lineage>
</organism>
<dbReference type="SUPFAM" id="SSF49265">
    <property type="entry name" value="Fibronectin type III"/>
    <property type="match status" value="1"/>
</dbReference>
<feature type="domain" description="Fibronectin type-III" evidence="1">
    <location>
        <begin position="132"/>
        <end position="228"/>
    </location>
</feature>
<dbReference type="InterPro" id="IPR036116">
    <property type="entry name" value="FN3_sf"/>
</dbReference>
<dbReference type="CDD" id="cd00063">
    <property type="entry name" value="FN3"/>
    <property type="match status" value="2"/>
</dbReference>
<evidence type="ECO:0000313" key="2">
    <source>
        <dbReference type="EMBL" id="VDN98837.1"/>
    </source>
</evidence>